<reference key="2">
    <citation type="submission" date="2011-04" db="EMBL/GenBank/DDBJ databases">
        <title>Complete sequence of chromosome of Haliscomenobacter hydrossis DSM 1100.</title>
        <authorList>
            <consortium name="US DOE Joint Genome Institute (JGI-PGF)"/>
            <person name="Lucas S."/>
            <person name="Han J."/>
            <person name="Lapidus A."/>
            <person name="Bruce D."/>
            <person name="Goodwin L."/>
            <person name="Pitluck S."/>
            <person name="Peters L."/>
            <person name="Kyrpides N."/>
            <person name="Mavromatis K."/>
            <person name="Ivanova N."/>
            <person name="Ovchinnikova G."/>
            <person name="Pagani I."/>
            <person name="Daligault H."/>
            <person name="Detter J.C."/>
            <person name="Han C."/>
            <person name="Land M."/>
            <person name="Hauser L."/>
            <person name="Markowitz V."/>
            <person name="Cheng J.-F."/>
            <person name="Hugenholtz P."/>
            <person name="Woyke T."/>
            <person name="Wu D."/>
            <person name="Verbarg S."/>
            <person name="Frueling A."/>
            <person name="Brambilla E."/>
            <person name="Klenk H.-P."/>
            <person name="Eisen J.A."/>
        </authorList>
    </citation>
    <scope>NUCLEOTIDE SEQUENCE</scope>
    <source>
        <strain>DSM 1100</strain>
    </source>
</reference>
<keyword evidence="4" id="KW-1185">Reference proteome</keyword>
<evidence type="ECO:0000259" key="2">
    <source>
        <dbReference type="Pfam" id="PF18962"/>
    </source>
</evidence>
<proteinExistence type="predicted"/>
<gene>
    <name evidence="3" type="ordered locus">Halhy_1117</name>
</gene>
<dbReference type="Gene3D" id="2.60.120.260">
    <property type="entry name" value="Galactose-binding domain-like"/>
    <property type="match status" value="2"/>
</dbReference>
<dbReference type="InterPro" id="IPR026444">
    <property type="entry name" value="Secre_tail"/>
</dbReference>
<dbReference type="Pfam" id="PF18962">
    <property type="entry name" value="Por_Secre_tail"/>
    <property type="match status" value="1"/>
</dbReference>
<dbReference type="HOGENOM" id="CLU_268825_0_0_10"/>
<reference evidence="3 4" key="1">
    <citation type="journal article" date="2011" name="Stand. Genomic Sci.">
        <title>Complete genome sequence of Haliscomenobacter hydrossis type strain (O).</title>
        <authorList>
            <consortium name="US DOE Joint Genome Institute (JGI-PGF)"/>
            <person name="Daligault H."/>
            <person name="Lapidus A."/>
            <person name="Zeytun A."/>
            <person name="Nolan M."/>
            <person name="Lucas S."/>
            <person name="Del Rio T.G."/>
            <person name="Tice H."/>
            <person name="Cheng J.F."/>
            <person name="Tapia R."/>
            <person name="Han C."/>
            <person name="Goodwin L."/>
            <person name="Pitluck S."/>
            <person name="Liolios K."/>
            <person name="Pagani I."/>
            <person name="Ivanova N."/>
            <person name="Huntemann M."/>
            <person name="Mavromatis K."/>
            <person name="Mikhailova N."/>
            <person name="Pati A."/>
            <person name="Chen A."/>
            <person name="Palaniappan K."/>
            <person name="Land M."/>
            <person name="Hauser L."/>
            <person name="Brambilla E.M."/>
            <person name="Rohde M."/>
            <person name="Verbarg S."/>
            <person name="Goker M."/>
            <person name="Bristow J."/>
            <person name="Eisen J.A."/>
            <person name="Markowitz V."/>
            <person name="Hugenholtz P."/>
            <person name="Kyrpides N.C."/>
            <person name="Klenk H.P."/>
            <person name="Woyke T."/>
        </authorList>
    </citation>
    <scope>NUCLEOTIDE SEQUENCE [LARGE SCALE GENOMIC DNA]</scope>
    <source>
        <strain evidence="4">ATCC 27775 / DSM 1100 / LMG 10767 / O</strain>
    </source>
</reference>
<feature type="chain" id="PRO_5003311950" evidence="1">
    <location>
        <begin position="20"/>
        <end position="1219"/>
    </location>
</feature>
<accession>F4KRM6</accession>
<feature type="domain" description="Secretion system C-terminal sorting" evidence="2">
    <location>
        <begin position="1146"/>
        <end position="1208"/>
    </location>
</feature>
<evidence type="ECO:0000313" key="4">
    <source>
        <dbReference type="Proteomes" id="UP000008461"/>
    </source>
</evidence>
<dbReference type="Proteomes" id="UP000008461">
    <property type="component" value="Chromosome"/>
</dbReference>
<dbReference type="RefSeq" id="WP_013763570.1">
    <property type="nucleotide sequence ID" value="NC_015510.1"/>
</dbReference>
<dbReference type="eggNOG" id="COG3291">
    <property type="taxonomic scope" value="Bacteria"/>
</dbReference>
<evidence type="ECO:0000313" key="3">
    <source>
        <dbReference type="EMBL" id="AEE49015.1"/>
    </source>
</evidence>
<organism evidence="3 4">
    <name type="scientific">Haliscomenobacter hydrossis (strain ATCC 27775 / DSM 1100 / LMG 10767 / O)</name>
    <dbReference type="NCBI Taxonomy" id="760192"/>
    <lineage>
        <taxon>Bacteria</taxon>
        <taxon>Pseudomonadati</taxon>
        <taxon>Bacteroidota</taxon>
        <taxon>Saprospiria</taxon>
        <taxon>Saprospirales</taxon>
        <taxon>Haliscomenobacteraceae</taxon>
        <taxon>Haliscomenobacter</taxon>
    </lineage>
</organism>
<dbReference type="OrthoDB" id="5381604at2"/>
<sequence length="1219" mass="131884">MKKHLLFFAVLLFPLLGMAQVVLEDFEGGAKLPWTALDGTYSSIDNPAGGNTFGVNSSAKVGSYTKKAGAGYSLFLAELPTALDLSTNNLFKIQVKAAVASAFILKLEGTSGFVEATKNIAIAGEWIEYSFDFSKAAATPNLKKIILFFDPGVDASADTYLFDNLTVSPAGPCAGVAPSANILDDFECQRNIAYGLPGFADISAVDNPDKTGINTSASVGRYKDTGGEFHAMVLDWGGAMPLATRNVVKIKVWAPVAGNMLVKMEAGTSPQKELTVPITEINKWVEYTVDFSSQAAANHTKLVFFFNAGKLPGADDIYYIDDISLDPAPTSLVYEDFEGGAKLNWNPIDGSFVVVPNPPGGDTLKINSSTQVGAYTKKAGAGYSLFQAELAQPIDLSIYNVFKVQVKTAAPTSVLLKLEGPNGFVEGTNNIAVKDQWVEYSFNFSKSAALKGLNKIILFFDPGVDASADTYLFDNLIAVPAGACAGVEKNPDILDDFECQRNIAYAQPGFDDITAVDNPDKFGANLSAKVGRYKDVGGEFHALVMDWGGSIPLKDRNQVKVKVWAPVAGNLLFKLEGGTSGGEEESIAITELNKWVEYTADFSSQENANHTKIVFFFNAGKLPGANDIYYVDDISLVAKEKSSALEDFEDGAILGWESLGADAVFGKYNGDIPNPDKVGNTSSFVGSYTKGSSKLGGLKALLPQGFTLADLPQVNLQVWAPTGAKNLTLRLISTAEGVKEIIRPIDATGKWVDLNFNFSNFKNITDFERVEIVFDADLTSTATWYFDNLTQTVSTVNLCEGVVAVAGQVDDFECQRNYSKVSTTGGDFLKVINNPDPSGINASASDKVGAYTDPKDEYSAIVYEFGQPIDLSVLNQLQIKIWSPKAVPLLFKLEGGTQVEVFSAVAAGDTRKWVQYSIDLSAGIGKGNTKLTIFFNVAQLPTENDVYYIDDLEFRRAPYTSCISNFETALDNLGGWQYFANGTLDGQKVNVIVDNPSKTGINTSNKVAEFIERPGGEPFAGYFNDALPASISMGTNKKVTMKVLMDHEADVVLKLERSFPANTAPNTGDTKVKYTTPNQWQELTWDFTTLNIPNGAVYTTLSIIMDFGTVPTTEKRYYFDDLAIGDKSCSAVPVGVRDVVLANLKVYPNPVISELIIENGSELYGYDVFNALGQKVYSLRTSGQSNVNLNTSNLEHGMYILAGYDKNGLMKAKTKFVKQ</sequence>
<dbReference type="KEGG" id="hhy:Halhy_1117"/>
<dbReference type="STRING" id="760192.Halhy_1117"/>
<name>F4KRM6_HALH1</name>
<keyword evidence="1" id="KW-0732">Signal</keyword>
<protein>
    <submittedName>
        <fullName evidence="3">Carbohydrate-binding CenC domain protein</fullName>
    </submittedName>
</protein>
<evidence type="ECO:0000256" key="1">
    <source>
        <dbReference type="SAM" id="SignalP"/>
    </source>
</evidence>
<feature type="signal peptide" evidence="1">
    <location>
        <begin position="1"/>
        <end position="19"/>
    </location>
</feature>
<dbReference type="NCBIfam" id="TIGR04183">
    <property type="entry name" value="Por_Secre_tail"/>
    <property type="match status" value="1"/>
</dbReference>
<dbReference type="AlphaFoldDB" id="F4KRM6"/>
<dbReference type="EMBL" id="CP002691">
    <property type="protein sequence ID" value="AEE49015.1"/>
    <property type="molecule type" value="Genomic_DNA"/>
</dbReference>